<dbReference type="Proteomes" id="UP000244956">
    <property type="component" value="Unassembled WGS sequence"/>
</dbReference>
<dbReference type="InterPro" id="IPR037171">
    <property type="entry name" value="NagB/RpiA_transferase-like"/>
</dbReference>
<reference evidence="2 3" key="1">
    <citation type="submission" date="2018-05" db="EMBL/GenBank/DDBJ databases">
        <title>Marinilabilia rubrum sp. nov., isolated from saltern sediment.</title>
        <authorList>
            <person name="Zhang R."/>
        </authorList>
    </citation>
    <scope>NUCLEOTIDE SEQUENCE [LARGE SCALE GENOMIC DNA]</scope>
    <source>
        <strain evidence="2 3">WTE16</strain>
    </source>
</reference>
<dbReference type="EMBL" id="QEWP01000001">
    <property type="protein sequence ID" value="PWE01166.1"/>
    <property type="molecule type" value="Genomic_DNA"/>
</dbReference>
<dbReference type="SUPFAM" id="SSF100950">
    <property type="entry name" value="NagB/RpiA/CoA transferase-like"/>
    <property type="match status" value="1"/>
</dbReference>
<organism evidence="2 3">
    <name type="scientific">Marinilabilia rubra</name>
    <dbReference type="NCBI Taxonomy" id="2162893"/>
    <lineage>
        <taxon>Bacteria</taxon>
        <taxon>Pseudomonadati</taxon>
        <taxon>Bacteroidota</taxon>
        <taxon>Bacteroidia</taxon>
        <taxon>Marinilabiliales</taxon>
        <taxon>Marinilabiliaceae</taxon>
        <taxon>Marinilabilia</taxon>
    </lineage>
</organism>
<dbReference type="InterPro" id="IPR003741">
    <property type="entry name" value="LUD_dom"/>
</dbReference>
<dbReference type="PANTHER" id="PTHR43682:SF1">
    <property type="entry name" value="LACTATE UTILIZATION PROTEIN C"/>
    <property type="match status" value="1"/>
</dbReference>
<protein>
    <recommendedName>
        <fullName evidence="1">LUD domain-containing protein</fullName>
    </recommendedName>
</protein>
<keyword evidence="3" id="KW-1185">Reference proteome</keyword>
<evidence type="ECO:0000259" key="1">
    <source>
        <dbReference type="Pfam" id="PF02589"/>
    </source>
</evidence>
<dbReference type="Pfam" id="PF02589">
    <property type="entry name" value="LUD_dom"/>
    <property type="match status" value="1"/>
</dbReference>
<dbReference type="RefSeq" id="WP_109262620.1">
    <property type="nucleotide sequence ID" value="NZ_QEWP01000001.1"/>
</dbReference>
<dbReference type="PANTHER" id="PTHR43682">
    <property type="entry name" value="LACTATE UTILIZATION PROTEIN C"/>
    <property type="match status" value="1"/>
</dbReference>
<feature type="domain" description="LUD" evidence="1">
    <location>
        <begin position="113"/>
        <end position="210"/>
    </location>
</feature>
<proteinExistence type="predicted"/>
<dbReference type="InterPro" id="IPR024185">
    <property type="entry name" value="FTHF_cligase-like_sf"/>
</dbReference>
<name>A0A2U2BDM0_9BACT</name>
<dbReference type="Gene3D" id="3.40.50.10420">
    <property type="entry name" value="NagB/RpiA/CoA transferase-like"/>
    <property type="match status" value="1"/>
</dbReference>
<evidence type="ECO:0000313" key="2">
    <source>
        <dbReference type="EMBL" id="PWE01166.1"/>
    </source>
</evidence>
<gene>
    <name evidence="2" type="ORF">DDZ16_01380</name>
</gene>
<accession>A0A2U2BDM0</accession>
<sequence>MNRDSQNRSRSRILSKLRANPRNYWSEKWPDTVPEGRLFPQSENLVSSFQQELAGLGGEVFLEKDQNALIERLFELIQERERESVVSAENLYRQKLTERGILVLSPDKGIDEFEIGISCCEALIALTGGVMVSSRSGSGRKMNVFPPVQIIVAKKSQLVETIEEGFTMIEERYSDFPSQISLISGPSRTADIEKTLVMGAHGPEKLIVLLDLGS</sequence>
<dbReference type="OrthoDB" id="9794157at2"/>
<comment type="caution">
    <text evidence="2">The sequence shown here is derived from an EMBL/GenBank/DDBJ whole genome shotgun (WGS) entry which is preliminary data.</text>
</comment>
<dbReference type="AlphaFoldDB" id="A0A2U2BDM0"/>
<evidence type="ECO:0000313" key="3">
    <source>
        <dbReference type="Proteomes" id="UP000244956"/>
    </source>
</evidence>